<organism evidence="3">
    <name type="scientific">marine sediment metagenome</name>
    <dbReference type="NCBI Taxonomy" id="412755"/>
    <lineage>
        <taxon>unclassified sequences</taxon>
        <taxon>metagenomes</taxon>
        <taxon>ecological metagenomes</taxon>
    </lineage>
</organism>
<sequence>MKLHVIKEVVCIVIIFLTVYVLPGCTTYNRPNIEPPPRFKKELDSLRSDRTSKKSTRYTVKKGDTIWRIAYNHGVSPDKIIKVNH</sequence>
<dbReference type="Pfam" id="PF01476">
    <property type="entry name" value="LysM"/>
    <property type="match status" value="1"/>
</dbReference>
<feature type="non-terminal residue" evidence="3">
    <location>
        <position position="85"/>
    </location>
</feature>
<dbReference type="EMBL" id="LAZR01025218">
    <property type="protein sequence ID" value="KKL72614.1"/>
    <property type="molecule type" value="Genomic_DNA"/>
</dbReference>
<dbReference type="InterPro" id="IPR036779">
    <property type="entry name" value="LysM_dom_sf"/>
</dbReference>
<dbReference type="SUPFAM" id="SSF54106">
    <property type="entry name" value="LysM domain"/>
    <property type="match status" value="1"/>
</dbReference>
<comment type="caution">
    <text evidence="3">The sequence shown here is derived from an EMBL/GenBank/DDBJ whole genome shotgun (WGS) entry which is preliminary data.</text>
</comment>
<dbReference type="Gene3D" id="3.10.350.10">
    <property type="entry name" value="LysM domain"/>
    <property type="match status" value="1"/>
</dbReference>
<name>A0A0F9EF80_9ZZZZ</name>
<protein>
    <recommendedName>
        <fullName evidence="2">LysM domain-containing protein</fullName>
    </recommendedName>
</protein>
<dbReference type="PROSITE" id="PS51782">
    <property type="entry name" value="LYSM"/>
    <property type="match status" value="1"/>
</dbReference>
<evidence type="ECO:0000256" key="1">
    <source>
        <dbReference type="SAM" id="MobiDB-lite"/>
    </source>
</evidence>
<reference evidence="3" key="1">
    <citation type="journal article" date="2015" name="Nature">
        <title>Complex archaea that bridge the gap between prokaryotes and eukaryotes.</title>
        <authorList>
            <person name="Spang A."/>
            <person name="Saw J.H."/>
            <person name="Jorgensen S.L."/>
            <person name="Zaremba-Niedzwiedzka K."/>
            <person name="Martijn J."/>
            <person name="Lind A.E."/>
            <person name="van Eijk R."/>
            <person name="Schleper C."/>
            <person name="Guy L."/>
            <person name="Ettema T.J."/>
        </authorList>
    </citation>
    <scope>NUCLEOTIDE SEQUENCE</scope>
</reference>
<gene>
    <name evidence="3" type="ORF">LCGC14_2083120</name>
</gene>
<feature type="domain" description="LysM" evidence="2">
    <location>
        <begin position="56"/>
        <end position="85"/>
    </location>
</feature>
<feature type="region of interest" description="Disordered" evidence="1">
    <location>
        <begin position="33"/>
        <end position="55"/>
    </location>
</feature>
<dbReference type="AlphaFoldDB" id="A0A0F9EF80"/>
<proteinExistence type="predicted"/>
<dbReference type="CDD" id="cd00118">
    <property type="entry name" value="LysM"/>
    <property type="match status" value="1"/>
</dbReference>
<evidence type="ECO:0000259" key="2">
    <source>
        <dbReference type="PROSITE" id="PS51782"/>
    </source>
</evidence>
<feature type="compositionally biased region" description="Basic and acidic residues" evidence="1">
    <location>
        <begin position="37"/>
        <end position="52"/>
    </location>
</feature>
<dbReference type="InterPro" id="IPR018392">
    <property type="entry name" value="LysM"/>
</dbReference>
<evidence type="ECO:0000313" key="3">
    <source>
        <dbReference type="EMBL" id="KKL72614.1"/>
    </source>
</evidence>
<accession>A0A0F9EF80</accession>